<feature type="transmembrane region" description="Helical" evidence="7">
    <location>
        <begin position="312"/>
        <end position="342"/>
    </location>
</feature>
<evidence type="ECO:0000256" key="7">
    <source>
        <dbReference type="SAM" id="Phobius"/>
    </source>
</evidence>
<dbReference type="RefSeq" id="WP_169324747.1">
    <property type="nucleotide sequence ID" value="NZ_JABCJJ010000011.1"/>
</dbReference>
<feature type="transmembrane region" description="Helical" evidence="7">
    <location>
        <begin position="777"/>
        <end position="804"/>
    </location>
</feature>
<dbReference type="GO" id="GO:0005886">
    <property type="term" value="C:plasma membrane"/>
    <property type="evidence" value="ECO:0007669"/>
    <property type="project" value="UniProtKB-SubCell"/>
</dbReference>
<sequence>MLRVTLRGIRAHLVRFVLSVLAVTLGVAFVAGTYSLRAMLASTFSEIVASSLTGDVYVRGSEPAGASSPLGTLGESRNAIPLDLADDVAAVDGVDLALPDLAGPAVLVGADGTAVSQGQAPSFAQSLDPRDPAVSVAAGRAPSGPDEVALASETLEASGLALGDRTSAVIGGELRTVAVVGEVEFGAPLAGATVVFVDVPTATAAYAPGGLVETITVHAEPGVDARALAERLDAVVSAEADAETITGDRLRADARAEIDEALGFVETFLLVFAGISLFVGAFIIANTFAMSVRQRMRELALLRALGASPAQVFASILVQAAVIGLVGSALGVVAGFGLVTLLREVLGRFGMSLSGEIPLDGYTVTVSLVVGTVMSVVAAAVPARRAALTAPVEAMRDDVVVQERTLRWRALVGSVLTLGGAVAVVLAVRRPEASGGTVLGVGAAAVLVGMLLLAPVVARASLRVLAAPLVATIRPLGRLARGNVTRNPRRTANTAGALMIGMALVGASAVLAASAQGSTRSIVAEASTADLILRSAAGDVPVEALAGAREVEGVVAADAVTLGSVLLAEAGRGPGSGPGEGSTDPTTVVGIDPDAFGRTMAIEATEGSLDRLADGEVAIQRAEAEDTGWGIGTELEVTSSTGRASVVVGAVIDSPAIPAPVVLPEPLFAELVPAEQAAVNLVFVKAEPGTDLGELRESLTDVVAPFVVVSVLDNDEFASELAAQVDQVLVILYALLGLSVVIAILGIVNTLALSVIERTREIGLMRAVGLGRLQLAGTVAIESVLTALFGTVVGVAVGVALASAMPSVFADVGLGTLVVPWDTVGWILVLAVVVGVLAAIWPGIRAARLPVLEAVTVD</sequence>
<evidence type="ECO:0000256" key="6">
    <source>
        <dbReference type="ARBA" id="ARBA00038076"/>
    </source>
</evidence>
<keyword evidence="2" id="KW-1003">Cell membrane</keyword>
<evidence type="ECO:0000256" key="3">
    <source>
        <dbReference type="ARBA" id="ARBA00022692"/>
    </source>
</evidence>
<feature type="transmembrane region" description="Helical" evidence="7">
    <location>
        <begin position="824"/>
        <end position="844"/>
    </location>
</feature>
<gene>
    <name evidence="9" type="ORF">HIR71_09130</name>
</gene>
<feature type="transmembrane region" description="Helical" evidence="7">
    <location>
        <begin position="495"/>
        <end position="515"/>
    </location>
</feature>
<evidence type="ECO:0000313" key="10">
    <source>
        <dbReference type="Proteomes" id="UP000562124"/>
    </source>
</evidence>
<dbReference type="Proteomes" id="UP000562124">
    <property type="component" value="Unassembled WGS sequence"/>
</dbReference>
<evidence type="ECO:0000256" key="1">
    <source>
        <dbReference type="ARBA" id="ARBA00004651"/>
    </source>
</evidence>
<comment type="subcellular location">
    <subcellularLocation>
        <location evidence="1">Cell membrane</location>
        <topology evidence="1">Multi-pass membrane protein</topology>
    </subcellularLocation>
</comment>
<keyword evidence="3 7" id="KW-0812">Transmembrane</keyword>
<dbReference type="InterPro" id="IPR050250">
    <property type="entry name" value="Macrolide_Exporter_MacB"/>
</dbReference>
<keyword evidence="5 7" id="KW-0472">Membrane</keyword>
<name>A0A7Y0LYR4_CELFI</name>
<evidence type="ECO:0000256" key="4">
    <source>
        <dbReference type="ARBA" id="ARBA00022989"/>
    </source>
</evidence>
<feature type="domain" description="ABC3 transporter permease C-terminal" evidence="8">
    <location>
        <begin position="735"/>
        <end position="850"/>
    </location>
</feature>
<feature type="transmembrane region" description="Helical" evidence="7">
    <location>
        <begin position="268"/>
        <end position="292"/>
    </location>
</feature>
<dbReference type="PANTHER" id="PTHR30572:SF4">
    <property type="entry name" value="ABC TRANSPORTER PERMEASE YTRF"/>
    <property type="match status" value="1"/>
</dbReference>
<dbReference type="InterPro" id="IPR003838">
    <property type="entry name" value="ABC3_permease_C"/>
</dbReference>
<dbReference type="Pfam" id="PF02687">
    <property type="entry name" value="FtsX"/>
    <property type="match status" value="2"/>
</dbReference>
<feature type="domain" description="ABC3 transporter permease C-terminal" evidence="8">
    <location>
        <begin position="271"/>
        <end position="387"/>
    </location>
</feature>
<feature type="transmembrane region" description="Helical" evidence="7">
    <location>
        <begin position="362"/>
        <end position="387"/>
    </location>
</feature>
<reference evidence="9 10" key="1">
    <citation type="submission" date="2020-04" db="EMBL/GenBank/DDBJ databases">
        <title>Sequencing and Assembly of C. fimi.</title>
        <authorList>
            <person name="Ramsey A.R."/>
        </authorList>
    </citation>
    <scope>NUCLEOTIDE SEQUENCE [LARGE SCALE GENOMIC DNA]</scope>
    <source>
        <strain evidence="9 10">SB</strain>
    </source>
</reference>
<evidence type="ECO:0000259" key="8">
    <source>
        <dbReference type="Pfam" id="PF02687"/>
    </source>
</evidence>
<keyword evidence="4 7" id="KW-1133">Transmembrane helix</keyword>
<feature type="transmembrane region" description="Helical" evidence="7">
    <location>
        <begin position="730"/>
        <end position="756"/>
    </location>
</feature>
<proteinExistence type="inferred from homology"/>
<comment type="caution">
    <text evidence="9">The sequence shown here is derived from an EMBL/GenBank/DDBJ whole genome shotgun (WGS) entry which is preliminary data.</text>
</comment>
<keyword evidence="10" id="KW-1185">Reference proteome</keyword>
<organism evidence="9 10">
    <name type="scientific">Cellulomonas fimi</name>
    <dbReference type="NCBI Taxonomy" id="1708"/>
    <lineage>
        <taxon>Bacteria</taxon>
        <taxon>Bacillati</taxon>
        <taxon>Actinomycetota</taxon>
        <taxon>Actinomycetes</taxon>
        <taxon>Micrococcales</taxon>
        <taxon>Cellulomonadaceae</taxon>
        <taxon>Cellulomonas</taxon>
    </lineage>
</organism>
<evidence type="ECO:0000313" key="9">
    <source>
        <dbReference type="EMBL" id="NMR20376.1"/>
    </source>
</evidence>
<accession>A0A7Y0LYR4</accession>
<feature type="transmembrane region" description="Helical" evidence="7">
    <location>
        <begin position="12"/>
        <end position="36"/>
    </location>
</feature>
<feature type="transmembrane region" description="Helical" evidence="7">
    <location>
        <begin position="408"/>
        <end position="428"/>
    </location>
</feature>
<evidence type="ECO:0000256" key="5">
    <source>
        <dbReference type="ARBA" id="ARBA00023136"/>
    </source>
</evidence>
<dbReference type="GO" id="GO:0022857">
    <property type="term" value="F:transmembrane transporter activity"/>
    <property type="evidence" value="ECO:0007669"/>
    <property type="project" value="TreeGrafter"/>
</dbReference>
<dbReference type="PANTHER" id="PTHR30572">
    <property type="entry name" value="MEMBRANE COMPONENT OF TRANSPORTER-RELATED"/>
    <property type="match status" value="1"/>
</dbReference>
<comment type="similarity">
    <text evidence="6">Belongs to the ABC-4 integral membrane protein family.</text>
</comment>
<protein>
    <submittedName>
        <fullName evidence="9">FtsX-like permease family protein</fullName>
    </submittedName>
</protein>
<dbReference type="EMBL" id="JABCJJ010000011">
    <property type="protein sequence ID" value="NMR20376.1"/>
    <property type="molecule type" value="Genomic_DNA"/>
</dbReference>
<feature type="transmembrane region" description="Helical" evidence="7">
    <location>
        <begin position="434"/>
        <end position="454"/>
    </location>
</feature>
<dbReference type="AlphaFoldDB" id="A0A7Y0LYR4"/>
<evidence type="ECO:0000256" key="2">
    <source>
        <dbReference type="ARBA" id="ARBA00022475"/>
    </source>
</evidence>